<evidence type="ECO:0000313" key="4">
    <source>
        <dbReference type="Proteomes" id="UP001456524"/>
    </source>
</evidence>
<feature type="region of interest" description="Disordered" evidence="1">
    <location>
        <begin position="60"/>
        <end position="83"/>
    </location>
</feature>
<dbReference type="Proteomes" id="UP001456524">
    <property type="component" value="Unassembled WGS sequence"/>
</dbReference>
<gene>
    <name evidence="3" type="ORF">IWX90DRAFT_426466</name>
</gene>
<dbReference type="EMBL" id="JBBWUH010000003">
    <property type="protein sequence ID" value="KAK8173240.1"/>
    <property type="molecule type" value="Genomic_DNA"/>
</dbReference>
<organism evidence="3 4">
    <name type="scientific">Phyllosticta citrichinensis</name>
    <dbReference type="NCBI Taxonomy" id="1130410"/>
    <lineage>
        <taxon>Eukaryota</taxon>
        <taxon>Fungi</taxon>
        <taxon>Dikarya</taxon>
        <taxon>Ascomycota</taxon>
        <taxon>Pezizomycotina</taxon>
        <taxon>Dothideomycetes</taxon>
        <taxon>Dothideomycetes incertae sedis</taxon>
        <taxon>Botryosphaeriales</taxon>
        <taxon>Phyllostictaceae</taxon>
        <taxon>Phyllosticta</taxon>
    </lineage>
</organism>
<comment type="caution">
    <text evidence="3">The sequence shown here is derived from an EMBL/GenBank/DDBJ whole genome shotgun (WGS) entry which is preliminary data.</text>
</comment>
<keyword evidence="2" id="KW-0812">Transmembrane</keyword>
<feature type="transmembrane region" description="Helical" evidence="2">
    <location>
        <begin position="7"/>
        <end position="26"/>
    </location>
</feature>
<accession>A0ABR1XY28</accession>
<name>A0ABR1XY28_9PEZI</name>
<evidence type="ECO:0000256" key="2">
    <source>
        <dbReference type="SAM" id="Phobius"/>
    </source>
</evidence>
<evidence type="ECO:0000256" key="1">
    <source>
        <dbReference type="SAM" id="MobiDB-lite"/>
    </source>
</evidence>
<keyword evidence="2" id="KW-1133">Transmembrane helix</keyword>
<feature type="transmembrane region" description="Helical" evidence="2">
    <location>
        <begin position="32"/>
        <end position="53"/>
    </location>
</feature>
<keyword evidence="4" id="KW-1185">Reference proteome</keyword>
<protein>
    <submittedName>
        <fullName evidence="3">Uncharacterized protein</fullName>
    </submittedName>
</protein>
<evidence type="ECO:0000313" key="3">
    <source>
        <dbReference type="EMBL" id="KAK8173240.1"/>
    </source>
</evidence>
<reference evidence="3 4" key="1">
    <citation type="journal article" date="2022" name="G3 (Bethesda)">
        <title>Enemy or ally: a genomic approach to elucidate the lifestyle of Phyllosticta citrichinaensis.</title>
        <authorList>
            <person name="Buijs V.A."/>
            <person name="Groenewald J.Z."/>
            <person name="Haridas S."/>
            <person name="LaButti K.M."/>
            <person name="Lipzen A."/>
            <person name="Martin F.M."/>
            <person name="Barry K."/>
            <person name="Grigoriev I.V."/>
            <person name="Crous P.W."/>
            <person name="Seidl M.F."/>
        </authorList>
    </citation>
    <scope>NUCLEOTIDE SEQUENCE [LARGE SCALE GENOMIC DNA]</scope>
    <source>
        <strain evidence="3 4">CBS 129764</strain>
    </source>
</reference>
<proteinExistence type="predicted"/>
<keyword evidence="2" id="KW-0472">Membrane</keyword>
<sequence length="83" mass="9288">MVEGETFVGMLVYIVSTHCGSTWSVAGKLTGALSLSPPPVFLPVLLSFLFLFLRCEETEKGLKGESKRESRKRRKERRVESIA</sequence>